<keyword evidence="7" id="KW-1185">Reference proteome</keyword>
<dbReference type="CDD" id="cd04301">
    <property type="entry name" value="NAT_SF"/>
    <property type="match status" value="1"/>
</dbReference>
<reference evidence="6 7" key="1">
    <citation type="submission" date="2021-03" db="EMBL/GenBank/DDBJ databases">
        <authorList>
            <person name="Gilmore M.S."/>
            <person name="Schwartzman J."/>
            <person name="Van Tyne D."/>
            <person name="Martin M."/>
            <person name="Earl A.M."/>
            <person name="Manson A.L."/>
            <person name="Straub T."/>
            <person name="Salamzade R."/>
            <person name="Saavedra J."/>
            <person name="Lebreton F."/>
            <person name="Prichula J."/>
            <person name="Schaufler K."/>
            <person name="Gaca A."/>
            <person name="Sgardioli B."/>
            <person name="Wagenaar J."/>
            <person name="Strong T."/>
        </authorList>
    </citation>
    <scope>NUCLEOTIDE SEQUENCE [LARGE SCALE GENOMIC DNA]</scope>
    <source>
        <strain evidence="6 7">DIV1094</strain>
    </source>
</reference>
<dbReference type="SUPFAM" id="SSF55729">
    <property type="entry name" value="Acyl-CoA N-acyltransferases (Nat)"/>
    <property type="match status" value="1"/>
</dbReference>
<name>A0ABZ2T045_9ENTE</name>
<dbReference type="RefSeq" id="WP_206857071.1">
    <property type="nucleotide sequence ID" value="NZ_CP147250.1"/>
</dbReference>
<dbReference type="InterPro" id="IPR006464">
    <property type="entry name" value="AcTrfase_RimI/Ard1"/>
</dbReference>
<evidence type="ECO:0000256" key="3">
    <source>
        <dbReference type="ARBA" id="ARBA00022679"/>
    </source>
</evidence>
<dbReference type="InterPro" id="IPR050680">
    <property type="entry name" value="YpeA/RimI_acetyltransf"/>
</dbReference>
<dbReference type="EMBL" id="CP147250">
    <property type="protein sequence ID" value="WYJ81360.1"/>
    <property type="molecule type" value="Genomic_DNA"/>
</dbReference>
<dbReference type="PROSITE" id="PS51186">
    <property type="entry name" value="GNAT"/>
    <property type="match status" value="1"/>
</dbReference>
<comment type="similarity">
    <text evidence="1">Belongs to the acetyltransferase family. RimI subfamily.</text>
</comment>
<reference evidence="6 7" key="2">
    <citation type="submission" date="2024-03" db="EMBL/GenBank/DDBJ databases">
        <title>The Genome Sequence of Enterococcus sp. DIV1094.</title>
        <authorList>
            <consortium name="The Broad Institute Genomics Platform"/>
            <consortium name="The Broad Institute Microbial Omics Core"/>
            <consortium name="The Broad Institute Genomic Center for Infectious Diseases"/>
            <person name="Earl A."/>
            <person name="Manson A."/>
            <person name="Gilmore M."/>
            <person name="Schwartman J."/>
            <person name="Shea T."/>
            <person name="Abouelleil A."/>
            <person name="Cao P."/>
            <person name="Chapman S."/>
            <person name="Cusick C."/>
            <person name="Young S."/>
            <person name="Neafsey D."/>
            <person name="Nusbaum C."/>
            <person name="Birren B."/>
        </authorList>
    </citation>
    <scope>NUCLEOTIDE SEQUENCE [LARGE SCALE GENOMIC DNA]</scope>
    <source>
        <strain evidence="6 7">DIV1094</strain>
    </source>
</reference>
<evidence type="ECO:0000256" key="1">
    <source>
        <dbReference type="ARBA" id="ARBA00005395"/>
    </source>
</evidence>
<dbReference type="PANTHER" id="PTHR43420">
    <property type="entry name" value="ACETYLTRANSFERASE"/>
    <property type="match status" value="1"/>
</dbReference>
<dbReference type="Proteomes" id="UP000664360">
    <property type="component" value="Chromosome"/>
</dbReference>
<proteinExistence type="inferred from homology"/>
<dbReference type="InterPro" id="IPR016181">
    <property type="entry name" value="Acyl_CoA_acyltransferase"/>
</dbReference>
<dbReference type="PANTHER" id="PTHR43420:SF44">
    <property type="entry name" value="ACETYLTRANSFERASE YPEA"/>
    <property type="match status" value="1"/>
</dbReference>
<keyword evidence="4" id="KW-0012">Acyltransferase</keyword>
<dbReference type="InterPro" id="IPR000182">
    <property type="entry name" value="GNAT_dom"/>
</dbReference>
<dbReference type="Gene3D" id="3.40.630.30">
    <property type="match status" value="1"/>
</dbReference>
<evidence type="ECO:0000313" key="6">
    <source>
        <dbReference type="EMBL" id="WYJ81360.1"/>
    </source>
</evidence>
<evidence type="ECO:0000256" key="4">
    <source>
        <dbReference type="ARBA" id="ARBA00023315"/>
    </source>
</evidence>
<keyword evidence="2" id="KW-0963">Cytoplasm</keyword>
<organism evidence="6 7">
    <name type="scientific">Candidatus Enterococcus mangumiae</name>
    <dbReference type="NCBI Taxonomy" id="2230878"/>
    <lineage>
        <taxon>Bacteria</taxon>
        <taxon>Bacillati</taxon>
        <taxon>Bacillota</taxon>
        <taxon>Bacilli</taxon>
        <taxon>Lactobacillales</taxon>
        <taxon>Enterococcaceae</taxon>
        <taxon>Enterococcus</taxon>
    </lineage>
</organism>
<sequence length="156" mass="18282">MIEEKTAFKDEQLAYELWQLSEDAFSTGSPWTKEQFLTDIQQPQTNYLVVREENKIIGFLGYTRVLDEVEVTNLAVLTTEQQKGIARRLLQEMLQREKANQAYSVFLEVRQSNVAAQHLYESEKFRQVGKRKAYYHEPDEDAVIMCTKLKTEAMKH</sequence>
<dbReference type="Pfam" id="PF00583">
    <property type="entry name" value="Acetyltransf_1"/>
    <property type="match status" value="1"/>
</dbReference>
<evidence type="ECO:0000259" key="5">
    <source>
        <dbReference type="PROSITE" id="PS51186"/>
    </source>
</evidence>
<feature type="domain" description="N-acetyltransferase" evidence="5">
    <location>
        <begin position="1"/>
        <end position="150"/>
    </location>
</feature>
<gene>
    <name evidence="6" type="ORF">DOK79_002944</name>
</gene>
<evidence type="ECO:0000313" key="7">
    <source>
        <dbReference type="Proteomes" id="UP000664360"/>
    </source>
</evidence>
<accession>A0ABZ2T045</accession>
<protein>
    <submittedName>
        <fullName evidence="6">Ribosomal-protein-alanine acetyltransferase</fullName>
    </submittedName>
</protein>
<keyword evidence="3" id="KW-0808">Transferase</keyword>
<evidence type="ECO:0000256" key="2">
    <source>
        <dbReference type="ARBA" id="ARBA00022490"/>
    </source>
</evidence>
<dbReference type="NCBIfam" id="TIGR01575">
    <property type="entry name" value="rimI"/>
    <property type="match status" value="1"/>
</dbReference>